<evidence type="ECO:0000313" key="1">
    <source>
        <dbReference type="EMBL" id="CAH2274578.1"/>
    </source>
</evidence>
<keyword evidence="2" id="KW-1185">Reference proteome</keyword>
<gene>
    <name evidence="1" type="ORF">PECUL_23A027365</name>
</gene>
<reference evidence="1" key="1">
    <citation type="submission" date="2022-03" db="EMBL/GenBank/DDBJ databases">
        <authorList>
            <person name="Alioto T."/>
            <person name="Alioto T."/>
            <person name="Gomez Garrido J."/>
        </authorList>
    </citation>
    <scope>NUCLEOTIDE SEQUENCE</scope>
</reference>
<organism evidence="1 2">
    <name type="scientific">Pelobates cultripes</name>
    <name type="common">Western spadefoot toad</name>
    <dbReference type="NCBI Taxonomy" id="61616"/>
    <lineage>
        <taxon>Eukaryota</taxon>
        <taxon>Metazoa</taxon>
        <taxon>Chordata</taxon>
        <taxon>Craniata</taxon>
        <taxon>Vertebrata</taxon>
        <taxon>Euteleostomi</taxon>
        <taxon>Amphibia</taxon>
        <taxon>Batrachia</taxon>
        <taxon>Anura</taxon>
        <taxon>Pelobatoidea</taxon>
        <taxon>Pelobatidae</taxon>
        <taxon>Pelobates</taxon>
    </lineage>
</organism>
<dbReference type="AlphaFoldDB" id="A0AAD1RM52"/>
<proteinExistence type="predicted"/>
<dbReference type="EMBL" id="OW240914">
    <property type="protein sequence ID" value="CAH2274578.1"/>
    <property type="molecule type" value="Genomic_DNA"/>
</dbReference>
<evidence type="ECO:0000313" key="2">
    <source>
        <dbReference type="Proteomes" id="UP001295444"/>
    </source>
</evidence>
<name>A0AAD1RM52_PELCU</name>
<dbReference type="Proteomes" id="UP001295444">
    <property type="component" value="Chromosome 03"/>
</dbReference>
<accession>A0AAD1RM52</accession>
<sequence>MGSLVLGLSPISLQQLPTNRLLDLLPALSDHAESLSGAQILAVFRNLWTVVNITNRLEEMGPLLYSLPLIQLRKRKQEILSDLRNISHAKWNLQQAQFLFREAAKVRSLQSGIT</sequence>
<protein>
    <submittedName>
        <fullName evidence="1">Uncharacterized protein</fullName>
    </submittedName>
</protein>